<dbReference type="EMBL" id="CP128986">
    <property type="protein sequence ID" value="WOC14328.1"/>
    <property type="molecule type" value="Genomic_DNA"/>
</dbReference>
<sequence length="149" mass="16453">MSDESRYPAALATHIGYVVLEAAEVEDLIGELIVLRTGIDAPDPTWWASGETLAKALQKIGDPTLQPIADEMRELLPHRNSIVHGLFPGYGQIRMTMKRSKRKKGEAPSFELAGEWTDEALADLARRFRALIPMVDRAISEAMGLGPRT</sequence>
<organism evidence="1">
    <name type="scientific">Gordonia sp. MP11Mi</name>
    <dbReference type="NCBI Taxonomy" id="3022769"/>
    <lineage>
        <taxon>Bacteria</taxon>
        <taxon>Bacillati</taxon>
        <taxon>Actinomycetota</taxon>
        <taxon>Actinomycetes</taxon>
        <taxon>Mycobacteriales</taxon>
        <taxon>Gordoniaceae</taxon>
        <taxon>Gordonia</taxon>
    </lineage>
</organism>
<dbReference type="AlphaFoldDB" id="A0AA97D0A3"/>
<accession>A0AA97D0A3</accession>
<proteinExistence type="predicted"/>
<protein>
    <submittedName>
        <fullName evidence="1">Uncharacterized protein</fullName>
    </submittedName>
</protein>
<name>A0AA97D0A3_9ACTN</name>
<dbReference type="RefSeq" id="WP_420040079.1">
    <property type="nucleotide sequence ID" value="NZ_CP128986.1"/>
</dbReference>
<gene>
    <name evidence="1" type="ORF">MP11Mi_34430</name>
</gene>
<reference evidence="1" key="1">
    <citation type="submission" date="2023-06" db="EMBL/GenBank/DDBJ databases">
        <title>Gordonia sp. nov. and Pseudochrobactrum sp. nov., two species isolated from the burying beetle Nicrophorus vespilloides.</title>
        <authorList>
            <person name="Poehlein A."/>
            <person name="Guzman J."/>
            <person name="Daniel R."/>
            <person name="Vilcinskas A."/>
        </authorList>
    </citation>
    <scope>NUCLEOTIDE SEQUENCE</scope>
    <source>
        <strain evidence="1">MP11Mi</strain>
    </source>
</reference>
<evidence type="ECO:0000313" key="1">
    <source>
        <dbReference type="EMBL" id="WOC14328.1"/>
    </source>
</evidence>